<evidence type="ECO:0000313" key="4">
    <source>
        <dbReference type="EMBL" id="OWJ65963.1"/>
    </source>
</evidence>
<evidence type="ECO:0000256" key="1">
    <source>
        <dbReference type="ARBA" id="ARBA00006484"/>
    </source>
</evidence>
<reference evidence="5" key="1">
    <citation type="submission" date="2017-05" db="EMBL/GenBank/DDBJ databases">
        <authorList>
            <person name="Macchi M."/>
            <person name="Festa S."/>
            <person name="Coppotelli B.M."/>
            <person name="Morelli I.S."/>
        </authorList>
    </citation>
    <scope>NUCLEOTIDE SEQUENCE [LARGE SCALE GENOMIC DNA]</scope>
    <source>
        <strain evidence="5">I</strain>
    </source>
</reference>
<gene>
    <name evidence="4" type="ORF">BWR60_17240</name>
</gene>
<dbReference type="InterPro" id="IPR057326">
    <property type="entry name" value="KR_dom"/>
</dbReference>
<dbReference type="PANTHER" id="PTHR43639">
    <property type="entry name" value="OXIDOREDUCTASE, SHORT-CHAIN DEHYDROGENASE/REDUCTASE FAMILY (AFU_ORTHOLOGUE AFUA_5G02870)"/>
    <property type="match status" value="1"/>
</dbReference>
<dbReference type="OrthoDB" id="154414at2"/>
<accession>A0A211ZL06</accession>
<evidence type="ECO:0000259" key="3">
    <source>
        <dbReference type="SMART" id="SM00822"/>
    </source>
</evidence>
<dbReference type="PANTHER" id="PTHR43639:SF1">
    <property type="entry name" value="SHORT-CHAIN DEHYDROGENASE_REDUCTASE FAMILY PROTEIN"/>
    <property type="match status" value="1"/>
</dbReference>
<dbReference type="PRINTS" id="PR00080">
    <property type="entry name" value="SDRFAMILY"/>
</dbReference>
<dbReference type="AlphaFoldDB" id="A0A211ZL06"/>
<dbReference type="EMBL" id="NHON01000030">
    <property type="protein sequence ID" value="OWJ65963.1"/>
    <property type="molecule type" value="Genomic_DNA"/>
</dbReference>
<comment type="similarity">
    <text evidence="1">Belongs to the short-chain dehydrogenases/reductases (SDR) family.</text>
</comment>
<dbReference type="InterPro" id="IPR036291">
    <property type="entry name" value="NAD(P)-bd_dom_sf"/>
</dbReference>
<comment type="caution">
    <text evidence="4">The sequence shown here is derived from an EMBL/GenBank/DDBJ whole genome shotgun (WGS) entry which is preliminary data.</text>
</comment>
<dbReference type="Pfam" id="PF13561">
    <property type="entry name" value="adh_short_C2"/>
    <property type="match status" value="1"/>
</dbReference>
<dbReference type="Proteomes" id="UP000196655">
    <property type="component" value="Unassembled WGS sequence"/>
</dbReference>
<dbReference type="STRING" id="1122125.GCA_000423185_05798"/>
<dbReference type="InterPro" id="IPR002347">
    <property type="entry name" value="SDR_fam"/>
</dbReference>
<dbReference type="SMART" id="SM00822">
    <property type="entry name" value="PKS_KR"/>
    <property type="match status" value="1"/>
</dbReference>
<dbReference type="PRINTS" id="PR00081">
    <property type="entry name" value="GDHRDH"/>
</dbReference>
<sequence>MADLSGKAALVTGASRGIGAAIARRLARQGADVALTYSASPDKAAAVARDIEAAGRRAVLIQADSADPAAAAAAVDRAAAELGRLDILVANAGIAVHRPFGEFTVEEFDRTVAINVRGVFVAAQAAVQHLPEGGRIIVIGSNLAERVPGAGVTLYTLSKTALTGLVRGAARDLGPRGITVNLVQPGPTDTDMNPADGPRADALRSFMAIPRYGSGDDIAGLVAWVASAESRFVTGASLTIDGGMSV</sequence>
<keyword evidence="2" id="KW-0560">Oxidoreductase</keyword>
<organism evidence="4 5">
    <name type="scientific">Inquilinus limosus</name>
    <dbReference type="NCBI Taxonomy" id="171674"/>
    <lineage>
        <taxon>Bacteria</taxon>
        <taxon>Pseudomonadati</taxon>
        <taxon>Pseudomonadota</taxon>
        <taxon>Alphaproteobacteria</taxon>
        <taxon>Rhodospirillales</taxon>
        <taxon>Rhodospirillaceae</taxon>
        <taxon>Inquilinus</taxon>
    </lineage>
</organism>
<protein>
    <submittedName>
        <fullName evidence="4">Oxidoreductase</fullName>
    </submittedName>
</protein>
<name>A0A211ZL06_9PROT</name>
<keyword evidence="5" id="KW-1185">Reference proteome</keyword>
<dbReference type="GO" id="GO:0016491">
    <property type="term" value="F:oxidoreductase activity"/>
    <property type="evidence" value="ECO:0007669"/>
    <property type="project" value="UniProtKB-KW"/>
</dbReference>
<dbReference type="Gene3D" id="3.40.50.720">
    <property type="entry name" value="NAD(P)-binding Rossmann-like Domain"/>
    <property type="match status" value="1"/>
</dbReference>
<proteinExistence type="inferred from homology"/>
<dbReference type="SUPFAM" id="SSF51735">
    <property type="entry name" value="NAD(P)-binding Rossmann-fold domains"/>
    <property type="match status" value="1"/>
</dbReference>
<evidence type="ECO:0000313" key="5">
    <source>
        <dbReference type="Proteomes" id="UP000196655"/>
    </source>
</evidence>
<evidence type="ECO:0000256" key="2">
    <source>
        <dbReference type="ARBA" id="ARBA00023002"/>
    </source>
</evidence>
<dbReference type="RefSeq" id="WP_088152251.1">
    <property type="nucleotide sequence ID" value="NZ_NHON01000030.1"/>
</dbReference>
<feature type="domain" description="Ketoreductase" evidence="3">
    <location>
        <begin position="7"/>
        <end position="206"/>
    </location>
</feature>
<dbReference type="FunFam" id="3.40.50.720:FF:000084">
    <property type="entry name" value="Short-chain dehydrogenase reductase"/>
    <property type="match status" value="1"/>
</dbReference>